<protein>
    <recommendedName>
        <fullName evidence="2">DUF4220 domain-containing protein</fullName>
    </recommendedName>
</protein>
<feature type="compositionally biased region" description="Low complexity" evidence="1">
    <location>
        <begin position="213"/>
        <end position="230"/>
    </location>
</feature>
<dbReference type="InterPro" id="IPR025315">
    <property type="entry name" value="DUF4220"/>
</dbReference>
<dbReference type="GO" id="GO:0009535">
    <property type="term" value="C:chloroplast thylakoid membrane"/>
    <property type="evidence" value="ECO:0007669"/>
    <property type="project" value="InterPro"/>
</dbReference>
<dbReference type="OrthoDB" id="664127at2759"/>
<proteinExistence type="predicted"/>
<dbReference type="InterPro" id="IPR040340">
    <property type="entry name" value="CEST/Y3IP1"/>
</dbReference>
<keyword evidence="4" id="KW-1185">Reference proteome</keyword>
<dbReference type="PANTHER" id="PTHR33672">
    <property type="entry name" value="YCF3-INTERACTING PROTEIN 1, CHLOROPLASTIC"/>
    <property type="match status" value="1"/>
</dbReference>
<dbReference type="GO" id="GO:0080183">
    <property type="term" value="P:response to photooxidative stress"/>
    <property type="evidence" value="ECO:0007669"/>
    <property type="project" value="InterPro"/>
</dbReference>
<dbReference type="PANTHER" id="PTHR33672:SF16">
    <property type="entry name" value="OS01G0798750 PROTEIN"/>
    <property type="match status" value="1"/>
</dbReference>
<accession>A0A3L6SGU0</accession>
<sequence length="386" mass="40844">MPTWAVTGQSPLTSIQWPQVGLAVYVFTKSHPGSDILAPAVFMFVSGIVKYGERTWALKCASMDNLRSGMVTTPDPGPNYAKFMEEYRFTREAGLQAEIVIEQERRAEAAAAVAVGVAEESVPYTEVIADANRFFVIFKRLFRYGPPPPPRVRDQYRRTSSVPVKALAGSTRRARRAMSGTPDAGSDSQGFTCSALLMCLYLPGLSKKKPEAEAAAASGPAEAAPKEPAGQAVPPDAAPSRAASLEKSELASLYSGNNIVFDFAVGAEGDRPEEQGGARAIHGYCPSPCFDLPVELIRAGKRFAADSDAPDTAAFVFGDGGQRGGALQRMASCLAPGVVEGSGEPRPPHLVRFLSASGLSTVPRPPVMVMPSRAAPQGKAVDGDGR</sequence>
<dbReference type="STRING" id="4540.A0A3L6SGU0"/>
<dbReference type="AlphaFoldDB" id="A0A3L6SGU0"/>
<organism evidence="3 4">
    <name type="scientific">Panicum miliaceum</name>
    <name type="common">Proso millet</name>
    <name type="synonym">Broomcorn millet</name>
    <dbReference type="NCBI Taxonomy" id="4540"/>
    <lineage>
        <taxon>Eukaryota</taxon>
        <taxon>Viridiplantae</taxon>
        <taxon>Streptophyta</taxon>
        <taxon>Embryophyta</taxon>
        <taxon>Tracheophyta</taxon>
        <taxon>Spermatophyta</taxon>
        <taxon>Magnoliopsida</taxon>
        <taxon>Liliopsida</taxon>
        <taxon>Poales</taxon>
        <taxon>Poaceae</taxon>
        <taxon>PACMAD clade</taxon>
        <taxon>Panicoideae</taxon>
        <taxon>Panicodae</taxon>
        <taxon>Paniceae</taxon>
        <taxon>Panicinae</taxon>
        <taxon>Panicum</taxon>
        <taxon>Panicum sect. Panicum</taxon>
    </lineage>
</organism>
<feature type="region of interest" description="Disordered" evidence="1">
    <location>
        <begin position="213"/>
        <end position="244"/>
    </location>
</feature>
<dbReference type="Pfam" id="PF13968">
    <property type="entry name" value="DUF4220"/>
    <property type="match status" value="1"/>
</dbReference>
<comment type="caution">
    <text evidence="3">The sequence shown here is derived from an EMBL/GenBank/DDBJ whole genome shotgun (WGS) entry which is preliminary data.</text>
</comment>
<gene>
    <name evidence="3" type="ORF">C2845_PM07G26450</name>
</gene>
<dbReference type="Proteomes" id="UP000275267">
    <property type="component" value="Unassembled WGS sequence"/>
</dbReference>
<dbReference type="GO" id="GO:0048564">
    <property type="term" value="P:photosystem I assembly"/>
    <property type="evidence" value="ECO:0007669"/>
    <property type="project" value="InterPro"/>
</dbReference>
<evidence type="ECO:0000313" key="3">
    <source>
        <dbReference type="EMBL" id="RLN21789.1"/>
    </source>
</evidence>
<evidence type="ECO:0000256" key="1">
    <source>
        <dbReference type="SAM" id="MobiDB-lite"/>
    </source>
</evidence>
<evidence type="ECO:0000313" key="4">
    <source>
        <dbReference type="Proteomes" id="UP000275267"/>
    </source>
</evidence>
<dbReference type="EMBL" id="PQIB02000004">
    <property type="protein sequence ID" value="RLN21789.1"/>
    <property type="molecule type" value="Genomic_DNA"/>
</dbReference>
<feature type="region of interest" description="Disordered" evidence="1">
    <location>
        <begin position="149"/>
        <end position="188"/>
    </location>
</feature>
<reference evidence="4" key="1">
    <citation type="journal article" date="2019" name="Nat. Commun.">
        <title>The genome of broomcorn millet.</title>
        <authorList>
            <person name="Zou C."/>
            <person name="Miki D."/>
            <person name="Li D."/>
            <person name="Tang Q."/>
            <person name="Xiao L."/>
            <person name="Rajput S."/>
            <person name="Deng P."/>
            <person name="Jia W."/>
            <person name="Huang R."/>
            <person name="Zhang M."/>
            <person name="Sun Y."/>
            <person name="Hu J."/>
            <person name="Fu X."/>
            <person name="Schnable P.S."/>
            <person name="Li F."/>
            <person name="Zhang H."/>
            <person name="Feng B."/>
            <person name="Zhu X."/>
            <person name="Liu R."/>
            <person name="Schnable J.C."/>
            <person name="Zhu J.-K."/>
            <person name="Zhang H."/>
        </authorList>
    </citation>
    <scope>NUCLEOTIDE SEQUENCE [LARGE SCALE GENOMIC DNA]</scope>
</reference>
<evidence type="ECO:0000259" key="2">
    <source>
        <dbReference type="Pfam" id="PF13968"/>
    </source>
</evidence>
<feature type="domain" description="DUF4220" evidence="2">
    <location>
        <begin position="16"/>
        <end position="142"/>
    </location>
</feature>
<name>A0A3L6SGU0_PANMI</name>